<evidence type="ECO:0000313" key="1">
    <source>
        <dbReference type="EMBL" id="CAF0770489.1"/>
    </source>
</evidence>
<dbReference type="Proteomes" id="UP000663852">
    <property type="component" value="Unassembled WGS sequence"/>
</dbReference>
<sequence length="77" mass="9218">MHNINPSMMLIRIYFFILIISYTITSHAFPSFEPLTEKQCQAYIFSNDRRKMIYAYFACPRNLQAKYRTIKSTIAKR</sequence>
<gene>
    <name evidence="1" type="ORF">EDS130_LOCUS3283</name>
</gene>
<reference evidence="1" key="1">
    <citation type="submission" date="2021-02" db="EMBL/GenBank/DDBJ databases">
        <authorList>
            <person name="Nowell W R."/>
        </authorList>
    </citation>
    <scope>NUCLEOTIDE SEQUENCE</scope>
</reference>
<dbReference type="EMBL" id="CAJNOJ010000008">
    <property type="protein sequence ID" value="CAF0770489.1"/>
    <property type="molecule type" value="Genomic_DNA"/>
</dbReference>
<name>A0A813QNL9_ADIRI</name>
<protein>
    <submittedName>
        <fullName evidence="1">Uncharacterized protein</fullName>
    </submittedName>
</protein>
<dbReference type="AlphaFoldDB" id="A0A813QNL9"/>
<accession>A0A813QNL9</accession>
<evidence type="ECO:0000313" key="2">
    <source>
        <dbReference type="Proteomes" id="UP000663852"/>
    </source>
</evidence>
<comment type="caution">
    <text evidence="1">The sequence shown here is derived from an EMBL/GenBank/DDBJ whole genome shotgun (WGS) entry which is preliminary data.</text>
</comment>
<organism evidence="1 2">
    <name type="scientific">Adineta ricciae</name>
    <name type="common">Rotifer</name>
    <dbReference type="NCBI Taxonomy" id="249248"/>
    <lineage>
        <taxon>Eukaryota</taxon>
        <taxon>Metazoa</taxon>
        <taxon>Spiralia</taxon>
        <taxon>Gnathifera</taxon>
        <taxon>Rotifera</taxon>
        <taxon>Eurotatoria</taxon>
        <taxon>Bdelloidea</taxon>
        <taxon>Adinetida</taxon>
        <taxon>Adinetidae</taxon>
        <taxon>Adineta</taxon>
    </lineage>
</organism>
<proteinExistence type="predicted"/>